<keyword evidence="1" id="KW-0812">Transmembrane</keyword>
<keyword evidence="3" id="KW-1185">Reference proteome</keyword>
<feature type="transmembrane region" description="Helical" evidence="1">
    <location>
        <begin position="89"/>
        <end position="108"/>
    </location>
</feature>
<organism evidence="2 3">
    <name type="scientific">Trema orientale</name>
    <name type="common">Charcoal tree</name>
    <name type="synonym">Celtis orientalis</name>
    <dbReference type="NCBI Taxonomy" id="63057"/>
    <lineage>
        <taxon>Eukaryota</taxon>
        <taxon>Viridiplantae</taxon>
        <taxon>Streptophyta</taxon>
        <taxon>Embryophyta</taxon>
        <taxon>Tracheophyta</taxon>
        <taxon>Spermatophyta</taxon>
        <taxon>Magnoliopsida</taxon>
        <taxon>eudicotyledons</taxon>
        <taxon>Gunneridae</taxon>
        <taxon>Pentapetalae</taxon>
        <taxon>rosids</taxon>
        <taxon>fabids</taxon>
        <taxon>Rosales</taxon>
        <taxon>Cannabaceae</taxon>
        <taxon>Trema</taxon>
    </lineage>
</organism>
<feature type="non-terminal residue" evidence="2">
    <location>
        <position position="1"/>
    </location>
</feature>
<gene>
    <name evidence="2" type="ORF">TorRG33x02_347570</name>
</gene>
<evidence type="ECO:0000313" key="2">
    <source>
        <dbReference type="EMBL" id="PON37380.1"/>
    </source>
</evidence>
<protein>
    <submittedName>
        <fullName evidence="2">Uncharacterized protein</fullName>
    </submittedName>
</protein>
<dbReference type="AlphaFoldDB" id="A0A2P5ALH5"/>
<proteinExistence type="predicted"/>
<dbReference type="EMBL" id="JXTC01000792">
    <property type="protein sequence ID" value="PON37380.1"/>
    <property type="molecule type" value="Genomic_DNA"/>
</dbReference>
<comment type="caution">
    <text evidence="2">The sequence shown here is derived from an EMBL/GenBank/DDBJ whole genome shotgun (WGS) entry which is preliminary data.</text>
</comment>
<evidence type="ECO:0000313" key="3">
    <source>
        <dbReference type="Proteomes" id="UP000237000"/>
    </source>
</evidence>
<name>A0A2P5ALH5_TREOI</name>
<accession>A0A2P5ALH5</accession>
<keyword evidence="1" id="KW-1133">Transmembrane helix</keyword>
<evidence type="ECO:0000256" key="1">
    <source>
        <dbReference type="SAM" id="Phobius"/>
    </source>
</evidence>
<dbReference type="InParanoid" id="A0A2P5ALH5"/>
<sequence>VLEGVDSTSLLDDMEVNEQLDDRFDRQLPYTRVQPDNDLPDLLASQDLRAQDPFISIEVSSTHSHQDEQPLLMLINKLTKSRPMSLDSLLRLLLLNLVYISLPLLMLIRELIMSQP</sequence>
<dbReference type="Proteomes" id="UP000237000">
    <property type="component" value="Unassembled WGS sequence"/>
</dbReference>
<keyword evidence="1" id="KW-0472">Membrane</keyword>
<reference evidence="3" key="1">
    <citation type="submission" date="2016-06" db="EMBL/GenBank/DDBJ databases">
        <title>Parallel loss of symbiosis genes in relatives of nitrogen-fixing non-legume Parasponia.</title>
        <authorList>
            <person name="Van Velzen R."/>
            <person name="Holmer R."/>
            <person name="Bu F."/>
            <person name="Rutten L."/>
            <person name="Van Zeijl A."/>
            <person name="Liu W."/>
            <person name="Santuari L."/>
            <person name="Cao Q."/>
            <person name="Sharma T."/>
            <person name="Shen D."/>
            <person name="Roswanjaya Y."/>
            <person name="Wardhani T."/>
            <person name="Kalhor M.S."/>
            <person name="Jansen J."/>
            <person name="Van den Hoogen J."/>
            <person name="Gungor B."/>
            <person name="Hartog M."/>
            <person name="Hontelez J."/>
            <person name="Verver J."/>
            <person name="Yang W.-C."/>
            <person name="Schijlen E."/>
            <person name="Repin R."/>
            <person name="Schilthuizen M."/>
            <person name="Schranz E."/>
            <person name="Heidstra R."/>
            <person name="Miyata K."/>
            <person name="Fedorova E."/>
            <person name="Kohlen W."/>
            <person name="Bisseling T."/>
            <person name="Smit S."/>
            <person name="Geurts R."/>
        </authorList>
    </citation>
    <scope>NUCLEOTIDE SEQUENCE [LARGE SCALE GENOMIC DNA]</scope>
    <source>
        <strain evidence="3">cv. RG33-2</strain>
    </source>
</reference>